<dbReference type="Pfam" id="PF01073">
    <property type="entry name" value="3Beta_HSD"/>
    <property type="match status" value="1"/>
</dbReference>
<organism evidence="3 4">
    <name type="scientific">Fusarium equiseti</name>
    <name type="common">Fusarium scirpi</name>
    <dbReference type="NCBI Taxonomy" id="61235"/>
    <lineage>
        <taxon>Eukaryota</taxon>
        <taxon>Fungi</taxon>
        <taxon>Dikarya</taxon>
        <taxon>Ascomycota</taxon>
        <taxon>Pezizomycotina</taxon>
        <taxon>Sordariomycetes</taxon>
        <taxon>Hypocreomycetidae</taxon>
        <taxon>Hypocreales</taxon>
        <taxon>Nectriaceae</taxon>
        <taxon>Fusarium</taxon>
        <taxon>Fusarium incarnatum-equiseti species complex</taxon>
    </lineage>
</organism>
<keyword evidence="1" id="KW-0560">Oxidoreductase</keyword>
<dbReference type="GO" id="GO:0016616">
    <property type="term" value="F:oxidoreductase activity, acting on the CH-OH group of donors, NAD or NADP as acceptor"/>
    <property type="evidence" value="ECO:0007669"/>
    <property type="project" value="InterPro"/>
</dbReference>
<dbReference type="PANTHER" id="PTHR43245">
    <property type="entry name" value="BIFUNCTIONAL POLYMYXIN RESISTANCE PROTEIN ARNA"/>
    <property type="match status" value="1"/>
</dbReference>
<dbReference type="GO" id="GO:0006694">
    <property type="term" value="P:steroid biosynthetic process"/>
    <property type="evidence" value="ECO:0007669"/>
    <property type="project" value="InterPro"/>
</dbReference>
<dbReference type="EMBL" id="CAJSTJ010000129">
    <property type="protein sequence ID" value="CAG7559696.1"/>
    <property type="molecule type" value="Genomic_DNA"/>
</dbReference>
<dbReference type="InterPro" id="IPR050177">
    <property type="entry name" value="Lipid_A_modif_metabolic_enz"/>
</dbReference>
<sequence>MSSKTCIEEALVVGGCGFLGYHLVQYLLEDNDPGILVAVLDRNVNKNTHEGAKYVQGDITNADLIRQIINEIKPGVIFHCASPIAALPAWRESEFYETNVKGTELLLNLAAESDHVRAFVFTSSIDVYANPPHTNADETFALWPESDRSNEYNRTKAIGDRIVRQTNSSKLKTVVLRPGHAYGERQVQGMIEAVNMAAGSGRLIQIGEGKNQVEVISAKNFAIAHSLAAKALLHPRRAAGKVDGEAFNISDGKPVPFWHHVRIIWQAVRERDVSEEIIMSPGWIMIVGSCLAEWLVWVFSLGKAKPPVELRRMSVEYCLYDHTHSIQKARERLMFDPTSDHDTAVTEAVRLMLENQESIAKKGK</sequence>
<proteinExistence type="predicted"/>
<protein>
    <recommendedName>
        <fullName evidence="2">3-beta hydroxysteroid dehydrogenase/isomerase domain-containing protein</fullName>
    </recommendedName>
</protein>
<evidence type="ECO:0000313" key="3">
    <source>
        <dbReference type="EMBL" id="CAG7559696.1"/>
    </source>
</evidence>
<accession>A0A8J2IQP8</accession>
<dbReference type="AlphaFoldDB" id="A0A8J2IQP8"/>
<feature type="domain" description="3-beta hydroxysteroid dehydrogenase/isomerase" evidence="2">
    <location>
        <begin position="11"/>
        <end position="268"/>
    </location>
</feature>
<name>A0A8J2IQP8_FUSEQ</name>
<dbReference type="InterPro" id="IPR002225">
    <property type="entry name" value="3Beta_OHSteriod_DH/Estase"/>
</dbReference>
<gene>
    <name evidence="3" type="ORF">FEQUK3_LOCUS5436</name>
</gene>
<evidence type="ECO:0000259" key="2">
    <source>
        <dbReference type="Pfam" id="PF01073"/>
    </source>
</evidence>
<evidence type="ECO:0000313" key="4">
    <source>
        <dbReference type="Proteomes" id="UP000693738"/>
    </source>
</evidence>
<dbReference type="PANTHER" id="PTHR43245:SF51">
    <property type="entry name" value="SHORT CHAIN DEHYDROGENASE_REDUCTASE FAMILY 42E, MEMBER 2"/>
    <property type="match status" value="1"/>
</dbReference>
<evidence type="ECO:0000256" key="1">
    <source>
        <dbReference type="ARBA" id="ARBA00023002"/>
    </source>
</evidence>
<comment type="caution">
    <text evidence="3">The sequence shown here is derived from an EMBL/GenBank/DDBJ whole genome shotgun (WGS) entry which is preliminary data.</text>
</comment>
<reference evidence="3" key="1">
    <citation type="submission" date="2021-05" db="EMBL/GenBank/DDBJ databases">
        <authorList>
            <person name="Khan N."/>
        </authorList>
    </citation>
    <scope>NUCLEOTIDE SEQUENCE</scope>
</reference>
<dbReference type="Proteomes" id="UP000693738">
    <property type="component" value="Unassembled WGS sequence"/>
</dbReference>